<evidence type="ECO:0000256" key="6">
    <source>
        <dbReference type="RuleBase" id="RU003749"/>
    </source>
</evidence>
<proteinExistence type="inferred from homology"/>
<sequence length="99" mass="10935">MRMEYIGTTLVVKLEGEIDQSCAAEIRTDIDRAILLKNAKNLILDFAGVSFMDSSGIGVIIGRYKQMKARGGKTMIIRTQPQVDKILELSGLKKIMDCG</sequence>
<dbReference type="InterPro" id="IPR003658">
    <property type="entry name" value="Anti-sigma_ant"/>
</dbReference>
<protein>
    <recommendedName>
        <fullName evidence="3 6">Anti-sigma F factor antagonist</fullName>
    </recommendedName>
    <alternativeName>
        <fullName evidence="6">Stage II sporulation protein</fullName>
    </alternativeName>
</protein>
<dbReference type="InterPro" id="IPR036513">
    <property type="entry name" value="STAS_dom_sf"/>
</dbReference>
<dbReference type="PROSITE" id="PS50801">
    <property type="entry name" value="STAS"/>
    <property type="match status" value="1"/>
</dbReference>
<keyword evidence="5" id="KW-0749">Sporulation</keyword>
<gene>
    <name evidence="8" type="primary">spoIIAA</name>
    <name evidence="8" type="ORF">INF28_11370</name>
</gene>
<dbReference type="GO" id="GO:0043856">
    <property type="term" value="F:anti-sigma factor antagonist activity"/>
    <property type="evidence" value="ECO:0007669"/>
    <property type="project" value="InterPro"/>
</dbReference>
<dbReference type="GO" id="GO:0045152">
    <property type="term" value="F:antisigma factor binding"/>
    <property type="evidence" value="ECO:0007669"/>
    <property type="project" value="InterPro"/>
</dbReference>
<name>A0A9D5LZR3_9FIRM</name>
<evidence type="ECO:0000256" key="5">
    <source>
        <dbReference type="ARBA" id="ARBA00022969"/>
    </source>
</evidence>
<evidence type="ECO:0000256" key="4">
    <source>
        <dbReference type="ARBA" id="ARBA00022553"/>
    </source>
</evidence>
<evidence type="ECO:0000256" key="3">
    <source>
        <dbReference type="ARBA" id="ARBA00020784"/>
    </source>
</evidence>
<comment type="function">
    <text evidence="1">In the phosphorylated form it could act as an anti-anti-sigma factor that counteracts SpoIIAB and thus releases sigma f from inhibition.</text>
</comment>
<feature type="domain" description="STAS" evidence="7">
    <location>
        <begin position="1"/>
        <end position="99"/>
    </location>
</feature>
<dbReference type="GO" id="GO:0030435">
    <property type="term" value="P:sporulation resulting in formation of a cellular spore"/>
    <property type="evidence" value="ECO:0007669"/>
    <property type="project" value="UniProtKB-KW"/>
</dbReference>
<dbReference type="Pfam" id="PF01740">
    <property type="entry name" value="STAS"/>
    <property type="match status" value="1"/>
</dbReference>
<dbReference type="NCBIfam" id="TIGR00377">
    <property type="entry name" value="ant_ant_sig"/>
    <property type="match status" value="1"/>
</dbReference>
<evidence type="ECO:0000313" key="8">
    <source>
        <dbReference type="EMBL" id="MBE5041058.1"/>
    </source>
</evidence>
<evidence type="ECO:0000256" key="2">
    <source>
        <dbReference type="ARBA" id="ARBA00009013"/>
    </source>
</evidence>
<dbReference type="SUPFAM" id="SSF52091">
    <property type="entry name" value="SpoIIaa-like"/>
    <property type="match status" value="1"/>
</dbReference>
<dbReference type="AlphaFoldDB" id="A0A9D5LZR3"/>
<evidence type="ECO:0000313" key="9">
    <source>
        <dbReference type="Proteomes" id="UP000806542"/>
    </source>
</evidence>
<dbReference type="EMBL" id="JADCKB010000033">
    <property type="protein sequence ID" value="MBE5041058.1"/>
    <property type="molecule type" value="Genomic_DNA"/>
</dbReference>
<dbReference type="InterPro" id="IPR014237">
    <property type="entry name" value="Anti-sigma_F_ant"/>
</dbReference>
<organism evidence="8 9">
    <name type="scientific">Ructibacterium gallinarum</name>
    <dbReference type="NCBI Taxonomy" id="2779355"/>
    <lineage>
        <taxon>Bacteria</taxon>
        <taxon>Bacillati</taxon>
        <taxon>Bacillota</taxon>
        <taxon>Clostridia</taxon>
        <taxon>Eubacteriales</taxon>
        <taxon>Oscillospiraceae</taxon>
        <taxon>Ructibacterium</taxon>
    </lineage>
</organism>
<dbReference type="PANTHER" id="PTHR33495">
    <property type="entry name" value="ANTI-SIGMA FACTOR ANTAGONIST TM_1081-RELATED-RELATED"/>
    <property type="match status" value="1"/>
</dbReference>
<dbReference type="Gene3D" id="3.30.750.24">
    <property type="entry name" value="STAS domain"/>
    <property type="match status" value="1"/>
</dbReference>
<keyword evidence="4" id="KW-0597">Phosphoprotein</keyword>
<comment type="similarity">
    <text evidence="2 6">Belongs to the anti-sigma-factor antagonist family.</text>
</comment>
<dbReference type="RefSeq" id="WP_226393595.1">
    <property type="nucleotide sequence ID" value="NZ_JADCKB010000033.1"/>
</dbReference>
<evidence type="ECO:0000256" key="1">
    <source>
        <dbReference type="ARBA" id="ARBA00001976"/>
    </source>
</evidence>
<keyword evidence="9" id="KW-1185">Reference proteome</keyword>
<accession>A0A9D5LZR3</accession>
<dbReference type="InterPro" id="IPR002645">
    <property type="entry name" value="STAS_dom"/>
</dbReference>
<dbReference type="Proteomes" id="UP000806542">
    <property type="component" value="Unassembled WGS sequence"/>
</dbReference>
<dbReference type="CDD" id="cd07043">
    <property type="entry name" value="STAS_anti-anti-sigma_factors"/>
    <property type="match status" value="1"/>
</dbReference>
<dbReference type="PANTHER" id="PTHR33495:SF2">
    <property type="entry name" value="ANTI-SIGMA FACTOR ANTAGONIST TM_1081-RELATED"/>
    <property type="match status" value="1"/>
</dbReference>
<reference evidence="8" key="1">
    <citation type="submission" date="2020-10" db="EMBL/GenBank/DDBJ databases">
        <title>ChiBAC.</title>
        <authorList>
            <person name="Zenner C."/>
            <person name="Hitch T.C.A."/>
            <person name="Clavel T."/>
        </authorList>
    </citation>
    <scope>NUCLEOTIDE SEQUENCE</scope>
    <source>
        <strain evidence="8">DSM 107454</strain>
    </source>
</reference>
<dbReference type="NCBIfam" id="TIGR02886">
    <property type="entry name" value="spore_II_AA"/>
    <property type="match status" value="1"/>
</dbReference>
<evidence type="ECO:0000259" key="7">
    <source>
        <dbReference type="PROSITE" id="PS50801"/>
    </source>
</evidence>
<comment type="caution">
    <text evidence="8">The sequence shown here is derived from an EMBL/GenBank/DDBJ whole genome shotgun (WGS) entry which is preliminary data.</text>
</comment>